<dbReference type="Pfam" id="PF00270">
    <property type="entry name" value="DEAD"/>
    <property type="match status" value="1"/>
</dbReference>
<dbReference type="PANTHER" id="PTHR47964:SF1">
    <property type="entry name" value="ATP-DEPENDENT DNA HELICASE HOMOLOG RECG, CHLOROPLASTIC"/>
    <property type="match status" value="1"/>
</dbReference>
<dbReference type="InterPro" id="IPR005118">
    <property type="entry name" value="TRCF_C"/>
</dbReference>
<dbReference type="InterPro" id="IPR004576">
    <property type="entry name" value="Mfd"/>
</dbReference>
<evidence type="ECO:0000256" key="13">
    <source>
        <dbReference type="ARBA" id="ARBA00070128"/>
    </source>
</evidence>
<keyword evidence="9" id="KW-0234">DNA repair</keyword>
<comment type="subcellular location">
    <subcellularLocation>
        <location evidence="1">Cytoplasm</location>
    </subcellularLocation>
</comment>
<dbReference type="InterPro" id="IPR047112">
    <property type="entry name" value="RecG/Mfd"/>
</dbReference>
<dbReference type="CDD" id="cd17991">
    <property type="entry name" value="DEXHc_TRCF"/>
    <property type="match status" value="1"/>
</dbReference>
<keyword evidence="6" id="KW-0347">Helicase</keyword>
<evidence type="ECO:0000259" key="15">
    <source>
        <dbReference type="PROSITE" id="PS51194"/>
    </source>
</evidence>
<dbReference type="Gene3D" id="2.40.10.170">
    <property type="match status" value="1"/>
</dbReference>
<sequence>MNIQIQHCLELKVNQLVVHIEHGIGLYKGLTTLTTPNGITTEYLIIVYANKAKLYVPISYLHLISQYRSYTNPNIPLDRLGSSNWKKEKHKVFKKIRDYAAKLLDTYSLRMSKKGFSFSIQYAKYKKFVKNFPFKTTPDQEKVINTVLKDMHKSTPMDRLVCGDVGFGKTEVAMRAAFIAVCNAKQVAILVPTTLLAQQHFNSFSQRFKSWNVNIGILSRFSSDKLIKSNIKQISKGIIHILIGTHKMLFSSIKWKNLGLLIIDEEHRFGVLDKEKIKENYINIDILTLTATPIPRTLNMTINGIRDLSIIATPPEKRRSIKTIVENYDESIIKKAIKKEIERKGQVYFIHNNIMTIQKKANLLKKLIPESKIAVAHGGMKSSYLKEIIKKFYLKNFNILVCTTLIETGIDIPNVNTIIVERADQFGLSQLHQLRGRIGRSHHQAYAWLLVQNLKKTTLNAQKRLEAISKFEDLGAGFILSSHDLEIRGIGNLLGNEQSGHINSLGFSLYMKLLKQAIKNLKSGCSTSLKKMLSFQPEIELYIISLIPSQYISNVNTRLFFYKKIFSAKNKLELKTIKQELKLKFGTIPIEVNNLIKISYLRTIFKKIGIKKAILNKNVGKLCFDKKTPISNHVLLQNLSNNPILSWNFSSETCIQIHYKLCNENARLEWILSFALKIAMIVT</sequence>
<dbReference type="SUPFAM" id="SSF52540">
    <property type="entry name" value="P-loop containing nucleoside triphosphate hydrolases"/>
    <property type="match status" value="2"/>
</dbReference>
<evidence type="ECO:0000256" key="6">
    <source>
        <dbReference type="ARBA" id="ARBA00022806"/>
    </source>
</evidence>
<dbReference type="InterPro" id="IPR014001">
    <property type="entry name" value="Helicase_ATP-bd"/>
</dbReference>
<comment type="similarity">
    <text evidence="12">In the C-terminal section; belongs to the helicase family. RecG subfamily.</text>
</comment>
<dbReference type="Pfam" id="PF00271">
    <property type="entry name" value="Helicase_C"/>
    <property type="match status" value="1"/>
</dbReference>
<dbReference type="Pfam" id="PF02559">
    <property type="entry name" value="CarD_TRCF_RID"/>
    <property type="match status" value="1"/>
</dbReference>
<dbReference type="GO" id="GO:0003684">
    <property type="term" value="F:damaged DNA binding"/>
    <property type="evidence" value="ECO:0007669"/>
    <property type="project" value="InterPro"/>
</dbReference>
<dbReference type="InterPro" id="IPR011545">
    <property type="entry name" value="DEAD/DEAH_box_helicase_dom"/>
</dbReference>
<protein>
    <recommendedName>
        <fullName evidence="13">Transcription-repair-coupling factor</fullName>
    </recommendedName>
</protein>
<dbReference type="InterPro" id="IPR037235">
    <property type="entry name" value="TRCF-like_C_D7"/>
</dbReference>
<gene>
    <name evidence="16" type="primary">mfd</name>
    <name evidence="16" type="ORF">BUANCORI2928_233</name>
</gene>
<dbReference type="InterPro" id="IPR001650">
    <property type="entry name" value="Helicase_C-like"/>
</dbReference>
<keyword evidence="4" id="KW-0227">DNA damage</keyword>
<dbReference type="SMART" id="SM01058">
    <property type="entry name" value="CarD_TRCF"/>
    <property type="match status" value="1"/>
</dbReference>
<dbReference type="PANTHER" id="PTHR47964">
    <property type="entry name" value="ATP-DEPENDENT DNA HELICASE HOMOLOG RECG, CHLOROPLASTIC"/>
    <property type="match status" value="1"/>
</dbReference>
<evidence type="ECO:0000256" key="1">
    <source>
        <dbReference type="ARBA" id="ARBA00004496"/>
    </source>
</evidence>
<evidence type="ECO:0000256" key="2">
    <source>
        <dbReference type="ARBA" id="ARBA00022490"/>
    </source>
</evidence>
<keyword evidence="5 16" id="KW-0378">Hydrolase</keyword>
<evidence type="ECO:0000256" key="10">
    <source>
        <dbReference type="ARBA" id="ARBA00055182"/>
    </source>
</evidence>
<dbReference type="Pfam" id="PF03461">
    <property type="entry name" value="TRCF"/>
    <property type="match status" value="1"/>
</dbReference>
<dbReference type="SMART" id="SM00982">
    <property type="entry name" value="TRCF"/>
    <property type="match status" value="1"/>
</dbReference>
<dbReference type="SUPFAM" id="SSF141259">
    <property type="entry name" value="CarD-like"/>
    <property type="match status" value="1"/>
</dbReference>
<organism evidence="16">
    <name type="scientific">Buchnera aphidicola</name>
    <name type="common">Anoecia corni</name>
    <dbReference type="NCBI Taxonomy" id="2994477"/>
    <lineage>
        <taxon>Bacteria</taxon>
        <taxon>Pseudomonadati</taxon>
        <taxon>Pseudomonadota</taxon>
        <taxon>Gammaproteobacteria</taxon>
        <taxon>Enterobacterales</taxon>
        <taxon>Erwiniaceae</taxon>
        <taxon>Buchnera</taxon>
    </lineage>
</organism>
<dbReference type="SUPFAM" id="SSF143517">
    <property type="entry name" value="TRCF domain-like"/>
    <property type="match status" value="1"/>
</dbReference>
<keyword evidence="7" id="KW-0067">ATP-binding</keyword>
<evidence type="ECO:0000256" key="12">
    <source>
        <dbReference type="ARBA" id="ARBA00061399"/>
    </source>
</evidence>
<dbReference type="InterPro" id="IPR036101">
    <property type="entry name" value="CarD-like/TRCF_RID_sf"/>
</dbReference>
<comment type="function">
    <text evidence="10">Couples transcription and DNA repair by recognizing RNA polymerase (RNAP) stalled at DNA lesions. Mediates ATP-dependent release of RNAP and its truncated transcript from the DNA, and recruitment of nucleotide excision repair machinery to the damaged site.</text>
</comment>
<evidence type="ECO:0000256" key="5">
    <source>
        <dbReference type="ARBA" id="ARBA00022801"/>
    </source>
</evidence>
<dbReference type="GO" id="GO:0005737">
    <property type="term" value="C:cytoplasm"/>
    <property type="evidence" value="ECO:0007669"/>
    <property type="project" value="UniProtKB-SubCell"/>
</dbReference>
<dbReference type="GO" id="GO:0003678">
    <property type="term" value="F:DNA helicase activity"/>
    <property type="evidence" value="ECO:0007669"/>
    <property type="project" value="TreeGrafter"/>
</dbReference>
<evidence type="ECO:0000256" key="11">
    <source>
        <dbReference type="ARBA" id="ARBA00061104"/>
    </source>
</evidence>
<dbReference type="Gene3D" id="3.90.1150.50">
    <property type="entry name" value="Transcription-repair-coupling factor, D7 domain"/>
    <property type="match status" value="1"/>
</dbReference>
<evidence type="ECO:0000256" key="3">
    <source>
        <dbReference type="ARBA" id="ARBA00022741"/>
    </source>
</evidence>
<dbReference type="PROSITE" id="PS51192">
    <property type="entry name" value="HELICASE_ATP_BIND_1"/>
    <property type="match status" value="1"/>
</dbReference>
<dbReference type="SMART" id="SM00490">
    <property type="entry name" value="HELICc"/>
    <property type="match status" value="1"/>
</dbReference>
<reference evidence="16" key="1">
    <citation type="submission" date="2024-06" db="EMBL/GenBank/DDBJ databases">
        <authorList>
            <person name="Manzano-Marin A."/>
            <person name="Manzano-Marin A."/>
            <person name="Alejandro Manzano Marin A."/>
        </authorList>
    </citation>
    <scope>NUCLEOTIDE SEQUENCE</scope>
    <source>
        <strain evidence="16">Ancorni-2928</strain>
    </source>
</reference>
<keyword evidence="3" id="KW-0547">Nucleotide-binding</keyword>
<feature type="domain" description="Helicase C-terminal" evidence="15">
    <location>
        <begin position="332"/>
        <end position="486"/>
    </location>
</feature>
<proteinExistence type="inferred from homology"/>
<dbReference type="SMART" id="SM00487">
    <property type="entry name" value="DEXDc"/>
    <property type="match status" value="1"/>
</dbReference>
<evidence type="ECO:0000313" key="16">
    <source>
        <dbReference type="EMBL" id="CAL4043019.1"/>
    </source>
</evidence>
<dbReference type="GO" id="GO:0006281">
    <property type="term" value="P:DNA repair"/>
    <property type="evidence" value="ECO:0007669"/>
    <property type="project" value="UniProtKB-KW"/>
</dbReference>
<dbReference type="Gene3D" id="3.40.50.300">
    <property type="entry name" value="P-loop containing nucleotide triphosphate hydrolases"/>
    <property type="match status" value="2"/>
</dbReference>
<dbReference type="EMBL" id="OZ060371">
    <property type="protein sequence ID" value="CAL4043019.1"/>
    <property type="molecule type" value="Genomic_DNA"/>
</dbReference>
<keyword evidence="2" id="KW-0963">Cytoplasm</keyword>
<evidence type="ECO:0000256" key="8">
    <source>
        <dbReference type="ARBA" id="ARBA00023125"/>
    </source>
</evidence>
<dbReference type="InterPro" id="IPR027417">
    <property type="entry name" value="P-loop_NTPase"/>
</dbReference>
<dbReference type="PROSITE" id="PS51194">
    <property type="entry name" value="HELICASE_CTER"/>
    <property type="match status" value="1"/>
</dbReference>
<dbReference type="NCBIfam" id="TIGR00580">
    <property type="entry name" value="mfd"/>
    <property type="match status" value="1"/>
</dbReference>
<dbReference type="AlphaFoldDB" id="A0AAT9IGF8"/>
<evidence type="ECO:0000256" key="7">
    <source>
        <dbReference type="ARBA" id="ARBA00022840"/>
    </source>
</evidence>
<comment type="similarity">
    <text evidence="11">In the N-terminal section; belongs to the UvrB family.</text>
</comment>
<dbReference type="GO" id="GO:0016787">
    <property type="term" value="F:hydrolase activity"/>
    <property type="evidence" value="ECO:0007669"/>
    <property type="project" value="UniProtKB-KW"/>
</dbReference>
<evidence type="ECO:0000259" key="14">
    <source>
        <dbReference type="PROSITE" id="PS51192"/>
    </source>
</evidence>
<feature type="domain" description="Helicase ATP-binding" evidence="14">
    <location>
        <begin position="150"/>
        <end position="311"/>
    </location>
</feature>
<evidence type="ECO:0000256" key="4">
    <source>
        <dbReference type="ARBA" id="ARBA00022763"/>
    </source>
</evidence>
<accession>A0AAT9IGF8</accession>
<dbReference type="FunFam" id="3.40.50.300:FF:000546">
    <property type="entry name" value="Transcription-repair-coupling factor"/>
    <property type="match status" value="1"/>
</dbReference>
<dbReference type="RefSeq" id="WP_367680785.1">
    <property type="nucleotide sequence ID" value="NZ_OZ060371.1"/>
</dbReference>
<name>A0AAT9IGF8_9GAMM</name>
<evidence type="ECO:0000256" key="9">
    <source>
        <dbReference type="ARBA" id="ARBA00023204"/>
    </source>
</evidence>
<dbReference type="GO" id="GO:0005524">
    <property type="term" value="F:ATP binding"/>
    <property type="evidence" value="ECO:0007669"/>
    <property type="project" value="UniProtKB-KW"/>
</dbReference>
<keyword evidence="8" id="KW-0238">DNA-binding</keyword>
<dbReference type="InterPro" id="IPR003711">
    <property type="entry name" value="CarD-like/TRCF_RID"/>
</dbReference>